<evidence type="ECO:0000313" key="2">
    <source>
        <dbReference type="Proteomes" id="UP001372338"/>
    </source>
</evidence>
<accession>A0AAN9E8U0</accession>
<evidence type="ECO:0000313" key="1">
    <source>
        <dbReference type="EMBL" id="KAK7246983.1"/>
    </source>
</evidence>
<reference evidence="1 2" key="1">
    <citation type="submission" date="2024-01" db="EMBL/GenBank/DDBJ databases">
        <title>The genomes of 5 underutilized Papilionoideae crops provide insights into root nodulation and disease resistanc.</title>
        <authorList>
            <person name="Yuan L."/>
        </authorList>
    </citation>
    <scope>NUCLEOTIDE SEQUENCE [LARGE SCALE GENOMIC DNA]</scope>
    <source>
        <strain evidence="1">ZHUSHIDOU_FW_LH</strain>
        <tissue evidence="1">Leaf</tissue>
    </source>
</reference>
<name>A0AAN9E8U0_CROPI</name>
<dbReference type="AlphaFoldDB" id="A0AAN9E8U0"/>
<dbReference type="EMBL" id="JAYWIO010000008">
    <property type="protein sequence ID" value="KAK7246983.1"/>
    <property type="molecule type" value="Genomic_DNA"/>
</dbReference>
<comment type="caution">
    <text evidence="1">The sequence shown here is derived from an EMBL/GenBank/DDBJ whole genome shotgun (WGS) entry which is preliminary data.</text>
</comment>
<protein>
    <submittedName>
        <fullName evidence="1">Uncharacterized protein</fullName>
    </submittedName>
</protein>
<keyword evidence="2" id="KW-1185">Reference proteome</keyword>
<organism evidence="1 2">
    <name type="scientific">Crotalaria pallida</name>
    <name type="common">Smooth rattlebox</name>
    <name type="synonym">Crotalaria striata</name>
    <dbReference type="NCBI Taxonomy" id="3830"/>
    <lineage>
        <taxon>Eukaryota</taxon>
        <taxon>Viridiplantae</taxon>
        <taxon>Streptophyta</taxon>
        <taxon>Embryophyta</taxon>
        <taxon>Tracheophyta</taxon>
        <taxon>Spermatophyta</taxon>
        <taxon>Magnoliopsida</taxon>
        <taxon>eudicotyledons</taxon>
        <taxon>Gunneridae</taxon>
        <taxon>Pentapetalae</taxon>
        <taxon>rosids</taxon>
        <taxon>fabids</taxon>
        <taxon>Fabales</taxon>
        <taxon>Fabaceae</taxon>
        <taxon>Papilionoideae</taxon>
        <taxon>50 kb inversion clade</taxon>
        <taxon>genistoids sensu lato</taxon>
        <taxon>core genistoids</taxon>
        <taxon>Crotalarieae</taxon>
        <taxon>Crotalaria</taxon>
    </lineage>
</organism>
<gene>
    <name evidence="1" type="ORF">RIF29_41857</name>
</gene>
<sequence>MLYFINVSVLSNSDPVCFSDRFGSLILPPINNFPSPFASYTSPTSFFISFYISISLTTQQSPGMDLKRMEVTGG</sequence>
<dbReference type="Proteomes" id="UP001372338">
    <property type="component" value="Unassembled WGS sequence"/>
</dbReference>
<proteinExistence type="predicted"/>